<dbReference type="Pfam" id="PF06224">
    <property type="entry name" value="AlkZ-like"/>
    <property type="match status" value="1"/>
</dbReference>
<dbReference type="EMBL" id="JAGINW010000001">
    <property type="protein sequence ID" value="MBP2325454.1"/>
    <property type="molecule type" value="Genomic_DNA"/>
</dbReference>
<evidence type="ECO:0000313" key="2">
    <source>
        <dbReference type="Proteomes" id="UP001519332"/>
    </source>
</evidence>
<accession>A0ABS4TM81</accession>
<dbReference type="PANTHER" id="PTHR38479:SF2">
    <property type="entry name" value="WINGED HELIX DNA-BINDING DOMAIN-CONTAINING PROTEIN"/>
    <property type="match status" value="1"/>
</dbReference>
<dbReference type="InterPro" id="IPR009351">
    <property type="entry name" value="AlkZ-like"/>
</dbReference>
<evidence type="ECO:0008006" key="3">
    <source>
        <dbReference type="Google" id="ProtNLM"/>
    </source>
</evidence>
<evidence type="ECO:0000313" key="1">
    <source>
        <dbReference type="EMBL" id="MBP2325454.1"/>
    </source>
</evidence>
<name>A0ABS4TM81_9PSEU</name>
<proteinExistence type="predicted"/>
<dbReference type="RefSeq" id="WP_209642650.1">
    <property type="nucleotide sequence ID" value="NZ_JAGINW010000001.1"/>
</dbReference>
<comment type="caution">
    <text evidence="1">The sequence shown here is derived from an EMBL/GenBank/DDBJ whole genome shotgun (WGS) entry which is preliminary data.</text>
</comment>
<keyword evidence="2" id="KW-1185">Reference proteome</keyword>
<dbReference type="PANTHER" id="PTHR38479">
    <property type="entry name" value="LMO0824 PROTEIN"/>
    <property type="match status" value="1"/>
</dbReference>
<reference evidence="1 2" key="1">
    <citation type="submission" date="2021-03" db="EMBL/GenBank/DDBJ databases">
        <title>Sequencing the genomes of 1000 actinobacteria strains.</title>
        <authorList>
            <person name="Klenk H.-P."/>
        </authorList>
    </citation>
    <scope>NUCLEOTIDE SEQUENCE [LARGE SCALE GENOMIC DNA]</scope>
    <source>
        <strain evidence="1 2">DSM 46670</strain>
    </source>
</reference>
<gene>
    <name evidence="1" type="ORF">JOF56_005839</name>
</gene>
<protein>
    <recommendedName>
        <fullName evidence="3">Winged helix DNA-binding domain-containing protein</fullName>
    </recommendedName>
</protein>
<sequence length="311" mass="33830">MTVLAQRMHAQRLSSPAADVLTAVVGAAGLQAQDPAACRLSVRARTTGLTHTDVDKACSAGTVVRTWLMRSTLHMVAARDVHWLLDFLGPAMIRGQRRRRSQLGLDDDTCARALACLPEILTGRALSRAEIVRSLAAHGVSIEPKGQAPAHMMFYAAASGLICRGAEFDSYVLLDEWVKDRFTPADPLQELGSRYYRAFGPASAEDFAYWAGIPLGQARKVPPSSADDSSSGVVRLLPAFDTYLLGYKQRPVGPEFATRINAGGGWIHPTVVLDGRVIGVWKLRSGEVEVEPFEPVPDLTTEIADIQRFLH</sequence>
<organism evidence="1 2">
    <name type="scientific">Kibdelosporangium banguiense</name>
    <dbReference type="NCBI Taxonomy" id="1365924"/>
    <lineage>
        <taxon>Bacteria</taxon>
        <taxon>Bacillati</taxon>
        <taxon>Actinomycetota</taxon>
        <taxon>Actinomycetes</taxon>
        <taxon>Pseudonocardiales</taxon>
        <taxon>Pseudonocardiaceae</taxon>
        <taxon>Kibdelosporangium</taxon>
    </lineage>
</organism>
<dbReference type="Proteomes" id="UP001519332">
    <property type="component" value="Unassembled WGS sequence"/>
</dbReference>